<protein>
    <submittedName>
        <fullName evidence="2">Uncharacterized protein</fullName>
    </submittedName>
</protein>
<reference evidence="2 3" key="1">
    <citation type="journal article" date="2010" name="Proc. Natl. Acad. Sci. U.S.A.">
        <title>A Nitrospira metagenome illuminates the physiology and evolution of globally important nitrite-oxidizing bacteria.</title>
        <authorList>
            <person name="Lucker S."/>
            <person name="Wagner M."/>
            <person name="Maixner F."/>
            <person name="Pelletier E."/>
            <person name="Koch H."/>
            <person name="Vacherie B."/>
            <person name="Rattei T."/>
            <person name="Sinninghe Damste J."/>
            <person name="Spieck E."/>
            <person name="Le Paslier D."/>
            <person name="Daims H."/>
        </authorList>
    </citation>
    <scope>NUCLEOTIDE SEQUENCE [LARGE SCALE GENOMIC DNA]</scope>
</reference>
<name>D8PEJ1_9BACT</name>
<keyword evidence="3" id="KW-1185">Reference proteome</keyword>
<sequence length="69" mass="7619">MAGDELIARTETSAAAAVGKGDDASRVRRETQDSIERDAIVGDSDLENALRFHRLMWIQSVYDPRGRAT</sequence>
<evidence type="ECO:0000313" key="2">
    <source>
        <dbReference type="EMBL" id="CBK41650.1"/>
    </source>
</evidence>
<feature type="region of interest" description="Disordered" evidence="1">
    <location>
        <begin position="1"/>
        <end position="32"/>
    </location>
</feature>
<proteinExistence type="predicted"/>
<dbReference type="Proteomes" id="UP000001660">
    <property type="component" value="Chromosome"/>
</dbReference>
<dbReference type="STRING" id="330214.NIDE1924"/>
<dbReference type="KEGG" id="nde:NIDE1924"/>
<dbReference type="HOGENOM" id="CLU_2768176_0_0_0"/>
<dbReference type="EMBL" id="FP929003">
    <property type="protein sequence ID" value="CBK41650.1"/>
    <property type="molecule type" value="Genomic_DNA"/>
</dbReference>
<evidence type="ECO:0000313" key="3">
    <source>
        <dbReference type="Proteomes" id="UP000001660"/>
    </source>
</evidence>
<accession>D8PEJ1</accession>
<feature type="compositionally biased region" description="Basic and acidic residues" evidence="1">
    <location>
        <begin position="20"/>
        <end position="32"/>
    </location>
</feature>
<gene>
    <name evidence="2" type="ORF">NIDE1924</name>
</gene>
<organism evidence="2 3">
    <name type="scientific">Nitrospira defluvii</name>
    <dbReference type="NCBI Taxonomy" id="330214"/>
    <lineage>
        <taxon>Bacteria</taxon>
        <taxon>Pseudomonadati</taxon>
        <taxon>Nitrospirota</taxon>
        <taxon>Nitrospiria</taxon>
        <taxon>Nitrospirales</taxon>
        <taxon>Nitrospiraceae</taxon>
        <taxon>Nitrospira</taxon>
    </lineage>
</organism>
<evidence type="ECO:0000256" key="1">
    <source>
        <dbReference type="SAM" id="MobiDB-lite"/>
    </source>
</evidence>
<dbReference type="AlphaFoldDB" id="D8PEJ1"/>